<accession>A0A7W7SHE3</accession>
<dbReference type="RefSeq" id="WP_246511127.1">
    <property type="nucleotide sequence ID" value="NZ_JACHJR010000001.1"/>
</dbReference>
<keyword evidence="3" id="KW-1185">Reference proteome</keyword>
<evidence type="ECO:0000313" key="2">
    <source>
        <dbReference type="EMBL" id="MBB4950526.1"/>
    </source>
</evidence>
<comment type="caution">
    <text evidence="2">The sequence shown here is derived from an EMBL/GenBank/DDBJ whole genome shotgun (WGS) entry which is preliminary data.</text>
</comment>
<protein>
    <recommendedName>
        <fullName evidence="1">DUF5941 domain-containing protein</fullName>
    </recommendedName>
</protein>
<dbReference type="AlphaFoldDB" id="A0A7W7SHE3"/>
<evidence type="ECO:0000313" key="3">
    <source>
        <dbReference type="Proteomes" id="UP000573327"/>
    </source>
</evidence>
<reference evidence="2 3" key="1">
    <citation type="submission" date="2020-08" db="EMBL/GenBank/DDBJ databases">
        <title>Sequencing the genomes of 1000 actinobacteria strains.</title>
        <authorList>
            <person name="Klenk H.-P."/>
        </authorList>
    </citation>
    <scope>NUCLEOTIDE SEQUENCE [LARGE SCALE GENOMIC DNA]</scope>
    <source>
        <strain evidence="2 3">DSM 44786</strain>
    </source>
</reference>
<evidence type="ECO:0000259" key="1">
    <source>
        <dbReference type="Pfam" id="PF19365"/>
    </source>
</evidence>
<organism evidence="2 3">
    <name type="scientific">Kitasatospora gansuensis</name>
    <dbReference type="NCBI Taxonomy" id="258050"/>
    <lineage>
        <taxon>Bacteria</taxon>
        <taxon>Bacillati</taxon>
        <taxon>Actinomycetota</taxon>
        <taxon>Actinomycetes</taxon>
        <taxon>Kitasatosporales</taxon>
        <taxon>Streptomycetaceae</taxon>
        <taxon>Kitasatospora</taxon>
    </lineage>
</organism>
<feature type="domain" description="DUF5941" evidence="1">
    <location>
        <begin position="7"/>
        <end position="46"/>
    </location>
</feature>
<name>A0A7W7SHE3_9ACTN</name>
<gene>
    <name evidence="2" type="ORF">F4556_006061</name>
</gene>
<dbReference type="EMBL" id="JACHJR010000001">
    <property type="protein sequence ID" value="MBB4950526.1"/>
    <property type="molecule type" value="Genomic_DNA"/>
</dbReference>
<dbReference type="Proteomes" id="UP000573327">
    <property type="component" value="Unassembled WGS sequence"/>
</dbReference>
<proteinExistence type="predicted"/>
<dbReference type="InterPro" id="IPR045985">
    <property type="entry name" value="DUF5941"/>
</dbReference>
<dbReference type="Pfam" id="PF19365">
    <property type="entry name" value="DUF5941"/>
    <property type="match status" value="1"/>
</dbReference>
<sequence length="46" mass="4547">MPGAAAVQGVLVALAVVLALVVVAESVHCRVFGDATAEHDESGDTA</sequence>